<reference evidence="1" key="1">
    <citation type="submission" date="2020-11" db="EMBL/GenBank/DDBJ databases">
        <title>Sequencing the genomes of 1000 actinobacteria strains.</title>
        <authorList>
            <person name="Klenk H.-P."/>
        </authorList>
    </citation>
    <scope>NUCLEOTIDE SEQUENCE</scope>
    <source>
        <strain evidence="1">DSM 45356</strain>
    </source>
</reference>
<dbReference type="Proteomes" id="UP000622552">
    <property type="component" value="Unassembled WGS sequence"/>
</dbReference>
<accession>A0A8J7G5C8</accession>
<proteinExistence type="predicted"/>
<comment type="caution">
    <text evidence="1">The sequence shown here is derived from an EMBL/GenBank/DDBJ whole genome shotgun (WGS) entry which is preliminary data.</text>
</comment>
<organism evidence="1 2">
    <name type="scientific">Longispora fulva</name>
    <dbReference type="NCBI Taxonomy" id="619741"/>
    <lineage>
        <taxon>Bacteria</taxon>
        <taxon>Bacillati</taxon>
        <taxon>Actinomycetota</taxon>
        <taxon>Actinomycetes</taxon>
        <taxon>Micromonosporales</taxon>
        <taxon>Micromonosporaceae</taxon>
        <taxon>Longispora</taxon>
    </lineage>
</organism>
<evidence type="ECO:0008006" key="3">
    <source>
        <dbReference type="Google" id="ProtNLM"/>
    </source>
</evidence>
<protein>
    <recommendedName>
        <fullName evidence="3">Immunity protein Imm1</fullName>
    </recommendedName>
</protein>
<evidence type="ECO:0000313" key="2">
    <source>
        <dbReference type="Proteomes" id="UP000622552"/>
    </source>
</evidence>
<gene>
    <name evidence="1" type="ORF">IW245_000162</name>
</gene>
<name>A0A8J7G5C8_9ACTN</name>
<keyword evidence="2" id="KW-1185">Reference proteome</keyword>
<dbReference type="AlphaFoldDB" id="A0A8J7G5C8"/>
<dbReference type="RefSeq" id="WP_197001262.1">
    <property type="nucleotide sequence ID" value="NZ_BONS01000041.1"/>
</dbReference>
<dbReference type="EMBL" id="JADOUF010000001">
    <property type="protein sequence ID" value="MBG6133968.1"/>
    <property type="molecule type" value="Genomic_DNA"/>
</dbReference>
<evidence type="ECO:0000313" key="1">
    <source>
        <dbReference type="EMBL" id="MBG6133968.1"/>
    </source>
</evidence>
<sequence>MTTRYWMFSDAWVGGEVQQDLAEALETLDSYQTRVNLDGRRAFTIWIGPVPADWDDHQTVQRADAQLRIELDHDQHRIAVTWLPDGTHVIDSEPTGEFTVVDPFQDAPAAVVPAERTVASLDAARRALAGYITTGTKPADMVWA</sequence>